<accession>A0A6J7WPN4</accession>
<evidence type="ECO:0000256" key="1">
    <source>
        <dbReference type="SAM" id="Phobius"/>
    </source>
</evidence>
<protein>
    <submittedName>
        <fullName evidence="2">Uncharacterized protein</fullName>
    </submittedName>
</protein>
<dbReference type="EMBL" id="LR798278">
    <property type="protein sequence ID" value="CAB5219949.1"/>
    <property type="molecule type" value="Genomic_DNA"/>
</dbReference>
<keyword evidence="1" id="KW-1133">Transmembrane helix</keyword>
<proteinExistence type="predicted"/>
<organism evidence="2">
    <name type="scientific">uncultured Caudovirales phage</name>
    <dbReference type="NCBI Taxonomy" id="2100421"/>
    <lineage>
        <taxon>Viruses</taxon>
        <taxon>Duplodnaviria</taxon>
        <taxon>Heunggongvirae</taxon>
        <taxon>Uroviricota</taxon>
        <taxon>Caudoviricetes</taxon>
        <taxon>Peduoviridae</taxon>
        <taxon>Maltschvirus</taxon>
        <taxon>Maltschvirus maltsch</taxon>
    </lineage>
</organism>
<evidence type="ECO:0000313" key="2">
    <source>
        <dbReference type="EMBL" id="CAB5219949.1"/>
    </source>
</evidence>
<reference evidence="2" key="1">
    <citation type="submission" date="2020-05" db="EMBL/GenBank/DDBJ databases">
        <authorList>
            <person name="Chiriac C."/>
            <person name="Salcher M."/>
            <person name="Ghai R."/>
            <person name="Kavagutti S V."/>
        </authorList>
    </citation>
    <scope>NUCLEOTIDE SEQUENCE</scope>
</reference>
<name>A0A6J7WPN4_9CAUD</name>
<keyword evidence="1" id="KW-0812">Transmembrane</keyword>
<sequence length="38" mass="4233">MDKQQIAEMMGDRKGCPEWLMAVAFTAFCALIVFLPGL</sequence>
<keyword evidence="1" id="KW-0472">Membrane</keyword>
<gene>
    <name evidence="2" type="ORF">UFOVP239_15</name>
</gene>
<feature type="transmembrane region" description="Helical" evidence="1">
    <location>
        <begin position="20"/>
        <end position="37"/>
    </location>
</feature>